<dbReference type="PATRIC" id="fig|269796.9.peg.486"/>
<dbReference type="AlphaFoldDB" id="Q2RXB0"/>
<dbReference type="PANTHER" id="PTHR30213:SF0">
    <property type="entry name" value="UPF0761 MEMBRANE PROTEIN YIHY"/>
    <property type="match status" value="1"/>
</dbReference>
<feature type="transmembrane region" description="Helical" evidence="6">
    <location>
        <begin position="45"/>
        <end position="72"/>
    </location>
</feature>
<dbReference type="PANTHER" id="PTHR30213">
    <property type="entry name" value="INNER MEMBRANE PROTEIN YHJD"/>
    <property type="match status" value="1"/>
</dbReference>
<dbReference type="HOGENOM" id="CLU_045539_0_0_5"/>
<dbReference type="Proteomes" id="UP000001929">
    <property type="component" value="Chromosome"/>
</dbReference>
<dbReference type="STRING" id="269796.Rru_A0430"/>
<organism evidence="7 8">
    <name type="scientific">Rhodospirillum rubrum (strain ATCC 11170 / ATH 1.1.1 / DSM 467 / LMG 4362 / NCIMB 8255 / S1)</name>
    <dbReference type="NCBI Taxonomy" id="269796"/>
    <lineage>
        <taxon>Bacteria</taxon>
        <taxon>Pseudomonadati</taxon>
        <taxon>Pseudomonadota</taxon>
        <taxon>Alphaproteobacteria</taxon>
        <taxon>Rhodospirillales</taxon>
        <taxon>Rhodospirillaceae</taxon>
        <taxon>Rhodospirillum</taxon>
    </lineage>
</organism>
<evidence type="ECO:0000256" key="1">
    <source>
        <dbReference type="ARBA" id="ARBA00004651"/>
    </source>
</evidence>
<dbReference type="InterPro" id="IPR017039">
    <property type="entry name" value="Virul_fac_BrkB"/>
</dbReference>
<protein>
    <submittedName>
        <fullName evidence="7">Ribonuclease BN</fullName>
    </submittedName>
</protein>
<feature type="transmembrane region" description="Helical" evidence="6">
    <location>
        <begin position="263"/>
        <end position="285"/>
    </location>
</feature>
<evidence type="ECO:0000256" key="4">
    <source>
        <dbReference type="ARBA" id="ARBA00022989"/>
    </source>
</evidence>
<keyword evidence="3 6" id="KW-0812">Transmembrane</keyword>
<keyword evidence="5 6" id="KW-0472">Membrane</keyword>
<dbReference type="PhylomeDB" id="Q2RXB0"/>
<evidence type="ECO:0000256" key="5">
    <source>
        <dbReference type="ARBA" id="ARBA00023136"/>
    </source>
</evidence>
<feature type="transmembrane region" description="Helical" evidence="6">
    <location>
        <begin position="104"/>
        <end position="125"/>
    </location>
</feature>
<gene>
    <name evidence="7" type="ordered locus">Rru_A0430</name>
</gene>
<dbReference type="GO" id="GO:0005886">
    <property type="term" value="C:plasma membrane"/>
    <property type="evidence" value="ECO:0007669"/>
    <property type="project" value="UniProtKB-SubCell"/>
</dbReference>
<keyword evidence="4 6" id="KW-1133">Transmembrane helix</keyword>
<evidence type="ECO:0000256" key="2">
    <source>
        <dbReference type="ARBA" id="ARBA00022475"/>
    </source>
</evidence>
<evidence type="ECO:0000256" key="6">
    <source>
        <dbReference type="SAM" id="Phobius"/>
    </source>
</evidence>
<dbReference type="PIRSF" id="PIRSF035875">
    <property type="entry name" value="RNase_BN"/>
    <property type="match status" value="1"/>
</dbReference>
<reference evidence="7 8" key="1">
    <citation type="journal article" date="2011" name="Stand. Genomic Sci.">
        <title>Complete genome sequence of Rhodospirillum rubrum type strain (S1).</title>
        <authorList>
            <person name="Munk A.C."/>
            <person name="Copeland A."/>
            <person name="Lucas S."/>
            <person name="Lapidus A."/>
            <person name="Del Rio T.G."/>
            <person name="Barry K."/>
            <person name="Detter J.C."/>
            <person name="Hammon N."/>
            <person name="Israni S."/>
            <person name="Pitluck S."/>
            <person name="Brettin T."/>
            <person name="Bruce D."/>
            <person name="Han C."/>
            <person name="Tapia R."/>
            <person name="Gilna P."/>
            <person name="Schmutz J."/>
            <person name="Larimer F."/>
            <person name="Land M."/>
            <person name="Kyrpides N.C."/>
            <person name="Mavromatis K."/>
            <person name="Richardson P."/>
            <person name="Rohde M."/>
            <person name="Goker M."/>
            <person name="Klenk H.P."/>
            <person name="Zhang Y."/>
            <person name="Roberts G.P."/>
            <person name="Reslewic S."/>
            <person name="Schwartz D.C."/>
        </authorList>
    </citation>
    <scope>NUCLEOTIDE SEQUENCE [LARGE SCALE GENOMIC DNA]</scope>
    <source>
        <strain evidence="8">ATCC 11170 / ATH 1.1.1 / DSM 467 / LMG 4362 / NCIMB 8255 / S1</strain>
    </source>
</reference>
<dbReference type="EnsemblBacteria" id="ABC21235">
    <property type="protein sequence ID" value="ABC21235"/>
    <property type="gene ID" value="Rru_A0430"/>
</dbReference>
<feature type="transmembrane region" description="Helical" evidence="6">
    <location>
        <begin position="155"/>
        <end position="178"/>
    </location>
</feature>
<name>Q2RXB0_RHORT</name>
<keyword evidence="2" id="KW-1003">Cell membrane</keyword>
<dbReference type="eggNOG" id="COG1295">
    <property type="taxonomic scope" value="Bacteria"/>
</dbReference>
<dbReference type="NCBIfam" id="TIGR00765">
    <property type="entry name" value="yihY_not_rbn"/>
    <property type="match status" value="1"/>
</dbReference>
<sequence length="313" mass="33309">MNAKSRPSRKLLKGAVIGPAQLMADQPFSVIRAVSRRSDRDHVGVLAAGVAFFSLLASFPALVTLITLYGLFTGPQEAVRQIAEAGVYLPRGVHDLLAEHLPRLAQASPGSLGLGAITSLLFSIWSASRGMGAMVDGVDIAYQVGDGRGFLRKSILVVGLTLAGLVVSAIALPLIVGLPALFDRLPLPLEIRWALALARWPLLFALVLGALAVLFRYAPDRENPRWRWVTPGALAAATLWILASGGLSLYVGLVSSYDQTYGTLAGVVVAMMWLYLASYAVLLGAEINAELEDRGMERIKKDQAAAKAAVARA</sequence>
<feature type="transmembrane region" description="Helical" evidence="6">
    <location>
        <begin position="229"/>
        <end position="251"/>
    </location>
</feature>
<accession>Q2RXB0</accession>
<proteinExistence type="predicted"/>
<dbReference type="Pfam" id="PF03631">
    <property type="entry name" value="Virul_fac_BrkB"/>
    <property type="match status" value="1"/>
</dbReference>
<dbReference type="RefSeq" id="WP_011388189.1">
    <property type="nucleotide sequence ID" value="NC_007643.1"/>
</dbReference>
<dbReference type="KEGG" id="rru:Rru_A0430"/>
<keyword evidence="8" id="KW-1185">Reference proteome</keyword>
<comment type="subcellular location">
    <subcellularLocation>
        <location evidence="1">Cell membrane</location>
        <topology evidence="1">Multi-pass membrane protein</topology>
    </subcellularLocation>
</comment>
<feature type="transmembrane region" description="Helical" evidence="6">
    <location>
        <begin position="198"/>
        <end position="217"/>
    </location>
</feature>
<evidence type="ECO:0000313" key="7">
    <source>
        <dbReference type="EMBL" id="ABC21235.1"/>
    </source>
</evidence>
<evidence type="ECO:0000256" key="3">
    <source>
        <dbReference type="ARBA" id="ARBA00022692"/>
    </source>
</evidence>
<evidence type="ECO:0000313" key="8">
    <source>
        <dbReference type="Proteomes" id="UP000001929"/>
    </source>
</evidence>
<dbReference type="EMBL" id="CP000230">
    <property type="protein sequence ID" value="ABC21235.1"/>
    <property type="molecule type" value="Genomic_DNA"/>
</dbReference>